<dbReference type="AlphaFoldDB" id="A0A016T7Q6"/>
<sequence length="143" mass="16085">MEPRWCPAAPCRRDSRPGFVWLDHQPVHKEGHLVTVNIGKEPPHPDRMYVDLPPSKSRKTRFTSRLVELPSQKSSESGTSSPSILSFINGSRKSSSVEIPRPTRQRTRGAIGSILSLFTCCFNPNSTKKAVEEPTCDQRRICK</sequence>
<gene>
    <name evidence="2" type="primary">Acey_s0129.g1512</name>
    <name evidence="2" type="ORF">Y032_0129g1512</name>
</gene>
<feature type="compositionally biased region" description="Polar residues" evidence="1">
    <location>
        <begin position="71"/>
        <end position="97"/>
    </location>
</feature>
<evidence type="ECO:0000313" key="2">
    <source>
        <dbReference type="EMBL" id="EYB98707.1"/>
    </source>
</evidence>
<reference evidence="3" key="1">
    <citation type="journal article" date="2015" name="Nat. Genet.">
        <title>The genome and transcriptome of the zoonotic hookworm Ancylostoma ceylanicum identify infection-specific gene families.</title>
        <authorList>
            <person name="Schwarz E.M."/>
            <person name="Hu Y."/>
            <person name="Antoshechkin I."/>
            <person name="Miller M.M."/>
            <person name="Sternberg P.W."/>
            <person name="Aroian R.V."/>
        </authorList>
    </citation>
    <scope>NUCLEOTIDE SEQUENCE</scope>
    <source>
        <strain evidence="3">HY135</strain>
    </source>
</reference>
<evidence type="ECO:0000256" key="1">
    <source>
        <dbReference type="SAM" id="MobiDB-lite"/>
    </source>
</evidence>
<keyword evidence="3" id="KW-1185">Reference proteome</keyword>
<accession>A0A016T7Q6</accession>
<feature type="region of interest" description="Disordered" evidence="1">
    <location>
        <begin position="66"/>
        <end position="108"/>
    </location>
</feature>
<protein>
    <submittedName>
        <fullName evidence="2">Uncharacterized protein</fullName>
    </submittedName>
</protein>
<proteinExistence type="predicted"/>
<dbReference type="EMBL" id="JARK01001465">
    <property type="protein sequence ID" value="EYB98707.1"/>
    <property type="molecule type" value="Genomic_DNA"/>
</dbReference>
<comment type="caution">
    <text evidence="2">The sequence shown here is derived from an EMBL/GenBank/DDBJ whole genome shotgun (WGS) entry which is preliminary data.</text>
</comment>
<name>A0A016T7Q6_9BILA</name>
<feature type="region of interest" description="Disordered" evidence="1">
    <location>
        <begin position="37"/>
        <end position="56"/>
    </location>
</feature>
<organism evidence="2 3">
    <name type="scientific">Ancylostoma ceylanicum</name>
    <dbReference type="NCBI Taxonomy" id="53326"/>
    <lineage>
        <taxon>Eukaryota</taxon>
        <taxon>Metazoa</taxon>
        <taxon>Ecdysozoa</taxon>
        <taxon>Nematoda</taxon>
        <taxon>Chromadorea</taxon>
        <taxon>Rhabditida</taxon>
        <taxon>Rhabditina</taxon>
        <taxon>Rhabditomorpha</taxon>
        <taxon>Strongyloidea</taxon>
        <taxon>Ancylostomatidae</taxon>
        <taxon>Ancylostomatinae</taxon>
        <taxon>Ancylostoma</taxon>
    </lineage>
</organism>
<dbReference type="Proteomes" id="UP000024635">
    <property type="component" value="Unassembled WGS sequence"/>
</dbReference>
<evidence type="ECO:0000313" key="3">
    <source>
        <dbReference type="Proteomes" id="UP000024635"/>
    </source>
</evidence>